<evidence type="ECO:0000313" key="8">
    <source>
        <dbReference type="EMBL" id="GAA3635867.1"/>
    </source>
</evidence>
<organism evidence="8 9">
    <name type="scientific">Microbacterium awajiense</name>
    <dbReference type="NCBI Taxonomy" id="415214"/>
    <lineage>
        <taxon>Bacteria</taxon>
        <taxon>Bacillati</taxon>
        <taxon>Actinomycetota</taxon>
        <taxon>Actinomycetes</taxon>
        <taxon>Micrococcales</taxon>
        <taxon>Microbacteriaceae</taxon>
        <taxon>Microbacterium</taxon>
    </lineage>
</organism>
<gene>
    <name evidence="8" type="ORF">GCM10022200_18980</name>
</gene>
<sequence length="49" mass="5373">MIAGVCAGIAERFGVSVTPVRVLTVLFTVFFGVTIPIYMVLWILIPCEE</sequence>
<proteinExistence type="predicted"/>
<keyword evidence="4 6" id="KW-1133">Transmembrane helix</keyword>
<dbReference type="Proteomes" id="UP001501697">
    <property type="component" value="Unassembled WGS sequence"/>
</dbReference>
<evidence type="ECO:0000256" key="5">
    <source>
        <dbReference type="ARBA" id="ARBA00023136"/>
    </source>
</evidence>
<keyword evidence="2" id="KW-1003">Cell membrane</keyword>
<evidence type="ECO:0000256" key="2">
    <source>
        <dbReference type="ARBA" id="ARBA00022475"/>
    </source>
</evidence>
<evidence type="ECO:0000259" key="7">
    <source>
        <dbReference type="Pfam" id="PF04024"/>
    </source>
</evidence>
<accession>A0ABP7AN30</accession>
<evidence type="ECO:0000313" key="9">
    <source>
        <dbReference type="Proteomes" id="UP001501697"/>
    </source>
</evidence>
<keyword evidence="3 6" id="KW-0812">Transmembrane</keyword>
<dbReference type="PANTHER" id="PTHR33885:SF3">
    <property type="entry name" value="PHAGE SHOCK PROTEIN C"/>
    <property type="match status" value="1"/>
</dbReference>
<comment type="caution">
    <text evidence="8">The sequence shown here is derived from an EMBL/GenBank/DDBJ whole genome shotgun (WGS) entry which is preliminary data.</text>
</comment>
<evidence type="ECO:0000256" key="4">
    <source>
        <dbReference type="ARBA" id="ARBA00022989"/>
    </source>
</evidence>
<keyword evidence="5 6" id="KW-0472">Membrane</keyword>
<evidence type="ECO:0000256" key="1">
    <source>
        <dbReference type="ARBA" id="ARBA00004162"/>
    </source>
</evidence>
<name>A0ABP7AN30_9MICO</name>
<evidence type="ECO:0000256" key="6">
    <source>
        <dbReference type="SAM" id="Phobius"/>
    </source>
</evidence>
<dbReference type="EMBL" id="BAAAYU010000005">
    <property type="protein sequence ID" value="GAA3635867.1"/>
    <property type="molecule type" value="Genomic_DNA"/>
</dbReference>
<reference evidence="9" key="1">
    <citation type="journal article" date="2019" name="Int. J. Syst. Evol. Microbiol.">
        <title>The Global Catalogue of Microorganisms (GCM) 10K type strain sequencing project: providing services to taxonomists for standard genome sequencing and annotation.</title>
        <authorList>
            <consortium name="The Broad Institute Genomics Platform"/>
            <consortium name="The Broad Institute Genome Sequencing Center for Infectious Disease"/>
            <person name="Wu L."/>
            <person name="Ma J."/>
        </authorList>
    </citation>
    <scope>NUCLEOTIDE SEQUENCE [LARGE SCALE GENOMIC DNA]</scope>
    <source>
        <strain evidence="9">JCM 16544</strain>
    </source>
</reference>
<feature type="domain" description="Phage shock protein PspC N-terminal" evidence="7">
    <location>
        <begin position="1"/>
        <end position="46"/>
    </location>
</feature>
<protein>
    <recommendedName>
        <fullName evidence="7">Phage shock protein PspC N-terminal domain-containing protein</fullName>
    </recommendedName>
</protein>
<comment type="subcellular location">
    <subcellularLocation>
        <location evidence="1">Cell membrane</location>
        <topology evidence="1">Single-pass membrane protein</topology>
    </subcellularLocation>
</comment>
<evidence type="ECO:0000256" key="3">
    <source>
        <dbReference type="ARBA" id="ARBA00022692"/>
    </source>
</evidence>
<keyword evidence="9" id="KW-1185">Reference proteome</keyword>
<feature type="transmembrane region" description="Helical" evidence="6">
    <location>
        <begin position="22"/>
        <end position="45"/>
    </location>
</feature>
<dbReference type="InterPro" id="IPR052027">
    <property type="entry name" value="PspC"/>
</dbReference>
<dbReference type="InterPro" id="IPR007168">
    <property type="entry name" value="Phageshock_PspC_N"/>
</dbReference>
<dbReference type="PANTHER" id="PTHR33885">
    <property type="entry name" value="PHAGE SHOCK PROTEIN C"/>
    <property type="match status" value="1"/>
</dbReference>
<dbReference type="Pfam" id="PF04024">
    <property type="entry name" value="PspC"/>
    <property type="match status" value="1"/>
</dbReference>